<accession>A0ABT6NIN7</accession>
<sequence length="537" mass="60114">MEREPADAVRLSPHDEEEWERLSGQFHFAAGHWLGFLFSPSSYEARIVRRRVAQVVEERGGALDVFVPDSPEALRGVLPWLLSPERKEAACVWVEGFFVDLTGKDAAPWVAAWDEVMLRANERREALRRHLRGGLVFAAPVGIKPRFREAAPDVWSSRAIVVELAGGMYLHDAMADIAIVPPMPEPPVERDEGEAAPDPDFWIAEAERRPPGTADRASALVEAAHGLQNARRSDDALVALSEAVETYRHLSQARPDVFLPDLAKNLARQSVLNVSLGQRDAARPSLQEAVGIFSALTESDPKTFSPLLTRTRFVLGLLEFEQYLTRGDVHGALKLAMWLRDLAADGDNAFLSALAWYTLGRAWNSIERPAEALDPLREARQRSATLAETGDRNAAALETAAIIQQGFALLDLRQTQDAERAYEEAFRRNEERGVAADIALQFLHGMLRFVQERFEDAFEVWQSALLDPRVQGTPLLQVMVWRMLGMVYARMHRFEDAERAIQRALELARSLGNNVEVNRILALLVQITQMRSNSAPR</sequence>
<proteinExistence type="predicted"/>
<dbReference type="SMART" id="SM00028">
    <property type="entry name" value="TPR"/>
    <property type="match status" value="4"/>
</dbReference>
<evidence type="ECO:0000256" key="1">
    <source>
        <dbReference type="ARBA" id="ARBA00022737"/>
    </source>
</evidence>
<evidence type="ECO:0000313" key="4">
    <source>
        <dbReference type="EMBL" id="MDI1428158.1"/>
    </source>
</evidence>
<dbReference type="Pfam" id="PF07719">
    <property type="entry name" value="TPR_2"/>
    <property type="match status" value="1"/>
</dbReference>
<dbReference type="Gene3D" id="1.25.40.10">
    <property type="entry name" value="Tetratricopeptide repeat domain"/>
    <property type="match status" value="1"/>
</dbReference>
<dbReference type="EMBL" id="JARZHI010000001">
    <property type="protein sequence ID" value="MDI1428158.1"/>
    <property type="molecule type" value="Genomic_DNA"/>
</dbReference>
<dbReference type="Proteomes" id="UP001160301">
    <property type="component" value="Unassembled WGS sequence"/>
</dbReference>
<dbReference type="SUPFAM" id="SSF48452">
    <property type="entry name" value="TPR-like"/>
    <property type="match status" value="1"/>
</dbReference>
<evidence type="ECO:0000313" key="5">
    <source>
        <dbReference type="Proteomes" id="UP001160301"/>
    </source>
</evidence>
<reference evidence="4 5" key="1">
    <citation type="submission" date="2023-04" db="EMBL/GenBank/DDBJ databases">
        <title>The genome sequence of Polyangium sorediatum DSM14670.</title>
        <authorList>
            <person name="Zhang X."/>
        </authorList>
    </citation>
    <scope>NUCLEOTIDE SEQUENCE [LARGE SCALE GENOMIC DNA]</scope>
    <source>
        <strain evidence="4 5">DSM 14670</strain>
    </source>
</reference>
<keyword evidence="5" id="KW-1185">Reference proteome</keyword>
<comment type="caution">
    <text evidence="4">The sequence shown here is derived from an EMBL/GenBank/DDBJ whole genome shotgun (WGS) entry which is preliminary data.</text>
</comment>
<dbReference type="InterPro" id="IPR011990">
    <property type="entry name" value="TPR-like_helical_dom_sf"/>
</dbReference>
<dbReference type="InterPro" id="IPR013105">
    <property type="entry name" value="TPR_2"/>
</dbReference>
<keyword evidence="1" id="KW-0677">Repeat</keyword>
<gene>
    <name evidence="4" type="ORF">QHF89_01600</name>
</gene>
<organism evidence="4 5">
    <name type="scientific">Polyangium sorediatum</name>
    <dbReference type="NCBI Taxonomy" id="889274"/>
    <lineage>
        <taxon>Bacteria</taxon>
        <taxon>Pseudomonadati</taxon>
        <taxon>Myxococcota</taxon>
        <taxon>Polyangia</taxon>
        <taxon>Polyangiales</taxon>
        <taxon>Polyangiaceae</taxon>
        <taxon>Polyangium</taxon>
    </lineage>
</organism>
<dbReference type="InterPro" id="IPR019734">
    <property type="entry name" value="TPR_rpt"/>
</dbReference>
<evidence type="ECO:0000256" key="2">
    <source>
        <dbReference type="ARBA" id="ARBA00022803"/>
    </source>
</evidence>
<dbReference type="RefSeq" id="WP_284719900.1">
    <property type="nucleotide sequence ID" value="NZ_JARZHI010000001.1"/>
</dbReference>
<protein>
    <submittedName>
        <fullName evidence="4">Tetratricopeptide repeat protein</fullName>
    </submittedName>
</protein>
<dbReference type="PROSITE" id="PS50005">
    <property type="entry name" value="TPR"/>
    <property type="match status" value="1"/>
</dbReference>
<evidence type="ECO:0000256" key="3">
    <source>
        <dbReference type="PROSITE-ProRule" id="PRU00339"/>
    </source>
</evidence>
<name>A0ABT6NIN7_9BACT</name>
<keyword evidence="2 3" id="KW-0802">TPR repeat</keyword>
<feature type="repeat" description="TPR" evidence="3">
    <location>
        <begin position="478"/>
        <end position="511"/>
    </location>
</feature>